<feature type="transmembrane region" description="Helical" evidence="1">
    <location>
        <begin position="29"/>
        <end position="51"/>
    </location>
</feature>
<organism evidence="2 3">
    <name type="scientific">Rhizocola hellebori</name>
    <dbReference type="NCBI Taxonomy" id="1392758"/>
    <lineage>
        <taxon>Bacteria</taxon>
        <taxon>Bacillati</taxon>
        <taxon>Actinomycetota</taxon>
        <taxon>Actinomycetes</taxon>
        <taxon>Micromonosporales</taxon>
        <taxon>Micromonosporaceae</taxon>
        <taxon>Rhizocola</taxon>
    </lineage>
</organism>
<evidence type="ECO:0000313" key="3">
    <source>
        <dbReference type="Proteomes" id="UP000612899"/>
    </source>
</evidence>
<name>A0A8J3QGA2_9ACTN</name>
<accession>A0A8J3QGA2</accession>
<keyword evidence="1" id="KW-1133">Transmembrane helix</keyword>
<dbReference type="EMBL" id="BONY01000054">
    <property type="protein sequence ID" value="GIH08751.1"/>
    <property type="molecule type" value="Genomic_DNA"/>
</dbReference>
<evidence type="ECO:0000256" key="1">
    <source>
        <dbReference type="SAM" id="Phobius"/>
    </source>
</evidence>
<evidence type="ECO:0000313" key="2">
    <source>
        <dbReference type="EMBL" id="GIH08751.1"/>
    </source>
</evidence>
<sequence>MGIGSIIAISVLFLNKAWRLSGHGLFKTLMVTAISIAALTAVISMSAALWLEMGRNWTRQTALVTAERRVDPWYSKTDDYHYQLSVAGRPLTGELIVGGDDFDPGDAVEVYSAPAGEEHELAAVVEDGPTAAVVAGIGYLVSLPLCWAAGYFTPVVAFEDSRRSRKRRR</sequence>
<comment type="caution">
    <text evidence="2">The sequence shown here is derived from an EMBL/GenBank/DDBJ whole genome shotgun (WGS) entry which is preliminary data.</text>
</comment>
<keyword evidence="1" id="KW-0812">Transmembrane</keyword>
<keyword evidence="1" id="KW-0472">Membrane</keyword>
<proteinExistence type="predicted"/>
<protein>
    <recommendedName>
        <fullName evidence="4">DUF3592 domain-containing protein</fullName>
    </recommendedName>
</protein>
<dbReference type="Proteomes" id="UP000612899">
    <property type="component" value="Unassembled WGS sequence"/>
</dbReference>
<keyword evidence="3" id="KW-1185">Reference proteome</keyword>
<evidence type="ECO:0008006" key="4">
    <source>
        <dbReference type="Google" id="ProtNLM"/>
    </source>
</evidence>
<dbReference type="AlphaFoldDB" id="A0A8J3QGA2"/>
<gene>
    <name evidence="2" type="ORF">Rhe02_68180</name>
</gene>
<reference evidence="2" key="1">
    <citation type="submission" date="2021-01" db="EMBL/GenBank/DDBJ databases">
        <title>Whole genome shotgun sequence of Rhizocola hellebori NBRC 109834.</title>
        <authorList>
            <person name="Komaki H."/>
            <person name="Tamura T."/>
        </authorList>
    </citation>
    <scope>NUCLEOTIDE SEQUENCE</scope>
    <source>
        <strain evidence="2">NBRC 109834</strain>
    </source>
</reference>